<evidence type="ECO:0000256" key="2">
    <source>
        <dbReference type="ARBA" id="ARBA00001947"/>
    </source>
</evidence>
<dbReference type="Pfam" id="PF09382">
    <property type="entry name" value="RQC"/>
    <property type="match status" value="1"/>
</dbReference>
<dbReference type="SUPFAM" id="SSF52540">
    <property type="entry name" value="P-loop containing nucleoside triphosphate hydrolases"/>
    <property type="match status" value="1"/>
</dbReference>
<evidence type="ECO:0000313" key="21">
    <source>
        <dbReference type="Proteomes" id="UP000034166"/>
    </source>
</evidence>
<dbReference type="PANTHER" id="PTHR13710:SF105">
    <property type="entry name" value="ATP-DEPENDENT DNA HELICASE Q1"/>
    <property type="match status" value="1"/>
</dbReference>
<accession>A0A0M2STZ4</accession>
<dbReference type="InterPro" id="IPR011545">
    <property type="entry name" value="DEAD/DEAH_box_helicase_dom"/>
</dbReference>
<dbReference type="RefSeq" id="WP_046525745.1">
    <property type="nucleotide sequence ID" value="NZ_LAYY01000042.1"/>
</dbReference>
<dbReference type="Pfam" id="PF16124">
    <property type="entry name" value="RecQ_Zn_bind"/>
    <property type="match status" value="1"/>
</dbReference>
<dbReference type="InterPro" id="IPR006293">
    <property type="entry name" value="DNA_helicase_ATP-dep_RecQ_bac"/>
</dbReference>
<dbReference type="PROSITE" id="PS51194">
    <property type="entry name" value="HELICASE_CTER"/>
    <property type="match status" value="1"/>
</dbReference>
<dbReference type="Gene3D" id="1.10.10.10">
    <property type="entry name" value="Winged helix-like DNA-binding domain superfamily/Winged helix DNA-binding domain"/>
    <property type="match status" value="1"/>
</dbReference>
<keyword evidence="10" id="KW-0067">ATP-binding</keyword>
<keyword evidence="4" id="KW-0479">Metal-binding</keyword>
<dbReference type="SUPFAM" id="SSF46785">
    <property type="entry name" value="Winged helix' DNA-binding domain"/>
    <property type="match status" value="1"/>
</dbReference>
<dbReference type="GO" id="GO:0009378">
    <property type="term" value="F:four-way junction helicase activity"/>
    <property type="evidence" value="ECO:0007669"/>
    <property type="project" value="TreeGrafter"/>
</dbReference>
<dbReference type="OrthoDB" id="9763310at2"/>
<dbReference type="GO" id="GO:0005737">
    <property type="term" value="C:cytoplasm"/>
    <property type="evidence" value="ECO:0007669"/>
    <property type="project" value="TreeGrafter"/>
</dbReference>
<dbReference type="EC" id="5.6.2.4" evidence="16"/>
<dbReference type="Pfam" id="PF14493">
    <property type="entry name" value="HTH_40"/>
    <property type="match status" value="1"/>
</dbReference>
<dbReference type="GO" id="GO:0006281">
    <property type="term" value="P:DNA repair"/>
    <property type="evidence" value="ECO:0007669"/>
    <property type="project" value="UniProtKB-KW"/>
</dbReference>
<evidence type="ECO:0000313" key="20">
    <source>
        <dbReference type="EMBL" id="KKK36100.1"/>
    </source>
</evidence>
<dbReference type="GO" id="GO:0016787">
    <property type="term" value="F:hydrolase activity"/>
    <property type="evidence" value="ECO:0007669"/>
    <property type="project" value="UniProtKB-KW"/>
</dbReference>
<dbReference type="InterPro" id="IPR002121">
    <property type="entry name" value="HRDC_dom"/>
</dbReference>
<dbReference type="InterPro" id="IPR018982">
    <property type="entry name" value="RQC_domain"/>
</dbReference>
<evidence type="ECO:0000256" key="15">
    <source>
        <dbReference type="ARBA" id="ARBA00034617"/>
    </source>
</evidence>
<evidence type="ECO:0000256" key="12">
    <source>
        <dbReference type="ARBA" id="ARBA00023172"/>
    </source>
</evidence>
<keyword evidence="21" id="KW-1185">Reference proteome</keyword>
<dbReference type="SMART" id="SM00341">
    <property type="entry name" value="HRDC"/>
    <property type="match status" value="1"/>
</dbReference>
<evidence type="ECO:0000256" key="4">
    <source>
        <dbReference type="ARBA" id="ARBA00022723"/>
    </source>
</evidence>
<dbReference type="Pfam" id="PF00271">
    <property type="entry name" value="Helicase_C"/>
    <property type="match status" value="1"/>
</dbReference>
<keyword evidence="14" id="KW-0413">Isomerase</keyword>
<dbReference type="InterPro" id="IPR036390">
    <property type="entry name" value="WH_DNA-bd_sf"/>
</dbReference>
<dbReference type="NCBIfam" id="TIGR01389">
    <property type="entry name" value="recQ"/>
    <property type="match status" value="1"/>
</dbReference>
<evidence type="ECO:0000256" key="7">
    <source>
        <dbReference type="ARBA" id="ARBA00022801"/>
    </source>
</evidence>
<comment type="caution">
    <text evidence="20">The sequence shown here is derived from an EMBL/GenBank/DDBJ whole genome shotgun (WGS) entry which is preliminary data.</text>
</comment>
<comment type="cofactor">
    <cofactor evidence="1">
        <name>Mg(2+)</name>
        <dbReference type="ChEBI" id="CHEBI:18420"/>
    </cofactor>
</comment>
<keyword evidence="9" id="KW-0862">Zinc</keyword>
<evidence type="ECO:0000256" key="10">
    <source>
        <dbReference type="ARBA" id="ARBA00022840"/>
    </source>
</evidence>
<dbReference type="PATRIC" id="fig|1408103.3.peg.4666"/>
<dbReference type="GO" id="GO:0009432">
    <property type="term" value="P:SOS response"/>
    <property type="evidence" value="ECO:0007669"/>
    <property type="project" value="UniProtKB-UniRule"/>
</dbReference>
<dbReference type="PROSITE" id="PS51192">
    <property type="entry name" value="HELICASE_ATP_BIND_1"/>
    <property type="match status" value="1"/>
</dbReference>
<evidence type="ECO:0000256" key="6">
    <source>
        <dbReference type="ARBA" id="ARBA00022763"/>
    </source>
</evidence>
<dbReference type="InterPro" id="IPR027417">
    <property type="entry name" value="P-loop_NTPase"/>
</dbReference>
<dbReference type="InterPro" id="IPR044876">
    <property type="entry name" value="HRDC_dom_sf"/>
</dbReference>
<keyword evidence="12" id="KW-0233">DNA recombination</keyword>
<sequence length="715" mass="80300">MIEKARELLQTYFGYPEFRKGQEQAISSVLDRRNTVCIMPTGGGKSIVYQIPALMLPGTTLVISPLISLMKDQVDALHQLGIPAAYINSSLSAREAGEIMDNAMNGRYKLLYVAPERLESYEFQETLRHIEIPLVAVDEAHCVSQWGHDFRPSYLQIARMVDNLPGNPVVLALTATATPKVKEDICYSLHIDQNNSVLTGFERTNLSFSVIKGQDRSRFIKNYLKENRNEAGIIYAATRKSVDQLYEWLKKEQFNAARYHAGMNDADRAKEQERFLMDEADVMVATSAFGMGIDKSNIRYVLHFQMPKNMESYYQEAGRAGRDGLPSECVLLYSPQDVQIQRFLIDQSADQGRMSQELEKLQQMVGYCHTENCLQAHIIEYFGEKEAEPCGRCGNCTDTRSSVEVTKEAQMVLSCIIRMGQKYGKAMTASVLTGSKNKKVLDFGFNKLTTYGIMEDHSAKQVTELIDFLISENLIGVEHGTYPTIYVTSSGKEVLTGQQPVFRKEAVQVTQVSNDDPLFEELRQLRKTIAEKEHVPPFVIFSDSSLKDMCARLPHDEEEFLQVSGVGQNKLEKYGAAFIEAIKAFCVQHPDREPAAAALVPPAKPAKKSASESMHETYALHQEGLSVAEIAVKRELAASTIENHLMQSIQSGKTVDYSLLVPEKYVPLIENAVAEAGRDRLKPIKELLPDEVSYFMIKVHLTNLRKQEKSLAENS</sequence>
<dbReference type="InterPro" id="IPR029491">
    <property type="entry name" value="Helicase_HTH"/>
</dbReference>
<organism evidence="20 21">
    <name type="scientific">Mesobacillus campisalis</name>
    <dbReference type="NCBI Taxonomy" id="1408103"/>
    <lineage>
        <taxon>Bacteria</taxon>
        <taxon>Bacillati</taxon>
        <taxon>Bacillota</taxon>
        <taxon>Bacilli</taxon>
        <taxon>Bacillales</taxon>
        <taxon>Bacillaceae</taxon>
        <taxon>Mesobacillus</taxon>
    </lineage>
</organism>
<dbReference type="InterPro" id="IPR036388">
    <property type="entry name" value="WH-like_DNA-bd_sf"/>
</dbReference>
<evidence type="ECO:0000256" key="11">
    <source>
        <dbReference type="ARBA" id="ARBA00023125"/>
    </source>
</evidence>
<feature type="domain" description="Helicase C-terminal" evidence="19">
    <location>
        <begin position="215"/>
        <end position="366"/>
    </location>
</feature>
<dbReference type="Gene3D" id="1.10.150.80">
    <property type="entry name" value="HRDC domain"/>
    <property type="match status" value="1"/>
</dbReference>
<keyword evidence="6" id="KW-0227">DNA damage</keyword>
<dbReference type="GO" id="GO:0043138">
    <property type="term" value="F:3'-5' DNA helicase activity"/>
    <property type="evidence" value="ECO:0007669"/>
    <property type="project" value="UniProtKB-EC"/>
</dbReference>
<dbReference type="SMART" id="SM00956">
    <property type="entry name" value="RQC"/>
    <property type="match status" value="1"/>
</dbReference>
<proteinExistence type="inferred from homology"/>
<dbReference type="InterPro" id="IPR014001">
    <property type="entry name" value="Helicase_ATP-bd"/>
</dbReference>
<keyword evidence="7" id="KW-0378">Hydrolase</keyword>
<protein>
    <recommendedName>
        <fullName evidence="16">DNA helicase RecQ</fullName>
        <ecNumber evidence="16">5.6.2.4</ecNumber>
    </recommendedName>
</protein>
<dbReference type="SMART" id="SM00487">
    <property type="entry name" value="DEXDc"/>
    <property type="match status" value="1"/>
</dbReference>
<dbReference type="GO" id="GO:0006260">
    <property type="term" value="P:DNA replication"/>
    <property type="evidence" value="ECO:0007669"/>
    <property type="project" value="InterPro"/>
</dbReference>
<dbReference type="Gene3D" id="3.40.50.300">
    <property type="entry name" value="P-loop containing nucleotide triphosphate hydrolases"/>
    <property type="match status" value="2"/>
</dbReference>
<evidence type="ECO:0000256" key="5">
    <source>
        <dbReference type="ARBA" id="ARBA00022741"/>
    </source>
</evidence>
<evidence type="ECO:0000256" key="9">
    <source>
        <dbReference type="ARBA" id="ARBA00022833"/>
    </source>
</evidence>
<evidence type="ECO:0000256" key="3">
    <source>
        <dbReference type="ARBA" id="ARBA00005446"/>
    </source>
</evidence>
<evidence type="ECO:0000259" key="18">
    <source>
        <dbReference type="PROSITE" id="PS51192"/>
    </source>
</evidence>
<dbReference type="SUPFAM" id="SSF47819">
    <property type="entry name" value="HRDC-like"/>
    <property type="match status" value="1"/>
</dbReference>
<feature type="domain" description="HRDC" evidence="17">
    <location>
        <begin position="512"/>
        <end position="592"/>
    </location>
</feature>
<evidence type="ECO:0000259" key="17">
    <source>
        <dbReference type="PROSITE" id="PS50967"/>
    </source>
</evidence>
<evidence type="ECO:0000259" key="19">
    <source>
        <dbReference type="PROSITE" id="PS51194"/>
    </source>
</evidence>
<dbReference type="CDD" id="cd17920">
    <property type="entry name" value="DEXHc_RecQ"/>
    <property type="match status" value="1"/>
</dbReference>
<dbReference type="GO" id="GO:0006310">
    <property type="term" value="P:DNA recombination"/>
    <property type="evidence" value="ECO:0007669"/>
    <property type="project" value="UniProtKB-UniRule"/>
</dbReference>
<dbReference type="AlphaFoldDB" id="A0A0M2STZ4"/>
<dbReference type="PANTHER" id="PTHR13710">
    <property type="entry name" value="DNA HELICASE RECQ FAMILY MEMBER"/>
    <property type="match status" value="1"/>
</dbReference>
<dbReference type="FunFam" id="3.40.50.300:FF:000296">
    <property type="entry name" value="ATP-dependent DNA helicase RecQ"/>
    <property type="match status" value="1"/>
</dbReference>
<evidence type="ECO:0000256" key="16">
    <source>
        <dbReference type="NCBIfam" id="TIGR01389"/>
    </source>
</evidence>
<comment type="similarity">
    <text evidence="3">Belongs to the helicase family. RecQ subfamily.</text>
</comment>
<keyword evidence="13" id="KW-0234">DNA repair</keyword>
<comment type="catalytic activity">
    <reaction evidence="15">
        <text>Couples ATP hydrolysis with the unwinding of duplex DNA by translocating in the 3'-5' direction.</text>
        <dbReference type="EC" id="5.6.2.4"/>
    </reaction>
</comment>
<comment type="cofactor">
    <cofactor evidence="2">
        <name>Zn(2+)</name>
        <dbReference type="ChEBI" id="CHEBI:29105"/>
    </cofactor>
</comment>
<dbReference type="SMART" id="SM00490">
    <property type="entry name" value="HELICc"/>
    <property type="match status" value="1"/>
</dbReference>
<dbReference type="GO" id="GO:0046872">
    <property type="term" value="F:metal ion binding"/>
    <property type="evidence" value="ECO:0007669"/>
    <property type="project" value="UniProtKB-KW"/>
</dbReference>
<evidence type="ECO:0000256" key="13">
    <source>
        <dbReference type="ARBA" id="ARBA00023204"/>
    </source>
</evidence>
<evidence type="ECO:0000256" key="1">
    <source>
        <dbReference type="ARBA" id="ARBA00001946"/>
    </source>
</evidence>
<keyword evidence="11" id="KW-0238">DNA-binding</keyword>
<dbReference type="InterPro" id="IPR032284">
    <property type="entry name" value="RecQ_Zn-bd"/>
</dbReference>
<gene>
    <name evidence="20" type="ORF">WQ57_21220</name>
</gene>
<dbReference type="EMBL" id="LAYY01000042">
    <property type="protein sequence ID" value="KKK36100.1"/>
    <property type="molecule type" value="Genomic_DNA"/>
</dbReference>
<dbReference type="Pfam" id="PF00270">
    <property type="entry name" value="DEAD"/>
    <property type="match status" value="1"/>
</dbReference>
<dbReference type="InterPro" id="IPR004589">
    <property type="entry name" value="DNA_helicase_ATP-dep_RecQ"/>
</dbReference>
<evidence type="ECO:0000256" key="14">
    <source>
        <dbReference type="ARBA" id="ARBA00023235"/>
    </source>
</evidence>
<dbReference type="InterPro" id="IPR010997">
    <property type="entry name" value="HRDC-like_sf"/>
</dbReference>
<dbReference type="Proteomes" id="UP000034166">
    <property type="component" value="Unassembled WGS sequence"/>
</dbReference>
<dbReference type="GO" id="GO:0005524">
    <property type="term" value="F:ATP binding"/>
    <property type="evidence" value="ECO:0007669"/>
    <property type="project" value="UniProtKB-KW"/>
</dbReference>
<dbReference type="PROSITE" id="PS50967">
    <property type="entry name" value="HRDC"/>
    <property type="match status" value="1"/>
</dbReference>
<evidence type="ECO:0000256" key="8">
    <source>
        <dbReference type="ARBA" id="ARBA00022806"/>
    </source>
</evidence>
<dbReference type="FunFam" id="1.10.150.80:FF:000002">
    <property type="entry name" value="ATP-dependent DNA helicase RecQ"/>
    <property type="match status" value="1"/>
</dbReference>
<dbReference type="InterPro" id="IPR001650">
    <property type="entry name" value="Helicase_C-like"/>
</dbReference>
<dbReference type="GO" id="GO:0030894">
    <property type="term" value="C:replisome"/>
    <property type="evidence" value="ECO:0007669"/>
    <property type="project" value="TreeGrafter"/>
</dbReference>
<name>A0A0M2STZ4_9BACI</name>
<dbReference type="GO" id="GO:0003677">
    <property type="term" value="F:DNA binding"/>
    <property type="evidence" value="ECO:0007669"/>
    <property type="project" value="UniProtKB-KW"/>
</dbReference>
<keyword evidence="5" id="KW-0547">Nucleotide-binding</keyword>
<dbReference type="Pfam" id="PF00570">
    <property type="entry name" value="HRDC"/>
    <property type="match status" value="1"/>
</dbReference>
<dbReference type="CDD" id="cd18794">
    <property type="entry name" value="SF2_C_RecQ"/>
    <property type="match status" value="1"/>
</dbReference>
<dbReference type="NCBIfam" id="TIGR00614">
    <property type="entry name" value="recQ_fam"/>
    <property type="match status" value="1"/>
</dbReference>
<dbReference type="GO" id="GO:0043590">
    <property type="term" value="C:bacterial nucleoid"/>
    <property type="evidence" value="ECO:0007669"/>
    <property type="project" value="TreeGrafter"/>
</dbReference>
<feature type="domain" description="Helicase ATP-binding" evidence="18">
    <location>
        <begin position="26"/>
        <end position="195"/>
    </location>
</feature>
<reference evidence="20 21" key="1">
    <citation type="submission" date="2015-04" db="EMBL/GenBank/DDBJ databases">
        <title>Taxonomic description and genome sequence of Bacillus campisalis sp. nov., a novel member of the genus Bacillus isolated from solar saltern.</title>
        <authorList>
            <person name="Mathan Kumar R."/>
            <person name="Kaur G."/>
            <person name="Kumar A."/>
            <person name="Singh N.K."/>
            <person name="Kaur N."/>
            <person name="Kumar N."/>
            <person name="Mayilraj S."/>
        </authorList>
    </citation>
    <scope>NUCLEOTIDE SEQUENCE [LARGE SCALE GENOMIC DNA]</scope>
    <source>
        <strain evidence="20 21">SA2-6</strain>
    </source>
</reference>
<keyword evidence="8 20" id="KW-0347">Helicase</keyword>